<reference evidence="1" key="2">
    <citation type="submission" date="2021-04" db="EMBL/GenBank/DDBJ databases">
        <authorList>
            <person name="Gilroy R."/>
        </authorList>
    </citation>
    <scope>NUCLEOTIDE SEQUENCE</scope>
    <source>
        <strain evidence="1">ChiBcec8-13705</strain>
    </source>
</reference>
<comment type="caution">
    <text evidence="1">The sequence shown here is derived from an EMBL/GenBank/DDBJ whole genome shotgun (WGS) entry which is preliminary data.</text>
</comment>
<accession>A0A9D2S4T5</accession>
<dbReference type="Proteomes" id="UP000886803">
    <property type="component" value="Unassembled WGS sequence"/>
</dbReference>
<sequence length="67" mass="7131">MRTCLRCGAAMQENCDLKVEGAGYGLVLSNDAGKLFGGRIGKPCVAICPQCGEVSIYLPEPSRLKQN</sequence>
<name>A0A9D2S4T5_9FIRM</name>
<proteinExistence type="predicted"/>
<gene>
    <name evidence="1" type="ORF">H9945_09220</name>
</gene>
<evidence type="ECO:0000313" key="2">
    <source>
        <dbReference type="Proteomes" id="UP000886803"/>
    </source>
</evidence>
<organism evidence="1 2">
    <name type="scientific">Candidatus Gemmiger avicola</name>
    <dbReference type="NCBI Taxonomy" id="2838605"/>
    <lineage>
        <taxon>Bacteria</taxon>
        <taxon>Bacillati</taxon>
        <taxon>Bacillota</taxon>
        <taxon>Clostridia</taxon>
        <taxon>Eubacteriales</taxon>
        <taxon>Gemmiger</taxon>
    </lineage>
</organism>
<reference evidence="1" key="1">
    <citation type="journal article" date="2021" name="PeerJ">
        <title>Extensive microbial diversity within the chicken gut microbiome revealed by metagenomics and culture.</title>
        <authorList>
            <person name="Gilroy R."/>
            <person name="Ravi A."/>
            <person name="Getino M."/>
            <person name="Pursley I."/>
            <person name="Horton D.L."/>
            <person name="Alikhan N.F."/>
            <person name="Baker D."/>
            <person name="Gharbi K."/>
            <person name="Hall N."/>
            <person name="Watson M."/>
            <person name="Adriaenssens E.M."/>
            <person name="Foster-Nyarko E."/>
            <person name="Jarju S."/>
            <person name="Secka A."/>
            <person name="Antonio M."/>
            <person name="Oren A."/>
            <person name="Chaudhuri R.R."/>
            <person name="La Ragione R."/>
            <person name="Hildebrand F."/>
            <person name="Pallen M.J."/>
        </authorList>
    </citation>
    <scope>NUCLEOTIDE SEQUENCE</scope>
    <source>
        <strain evidence="1">ChiBcec8-13705</strain>
    </source>
</reference>
<dbReference type="EMBL" id="DWYG01000155">
    <property type="protein sequence ID" value="HJB42665.1"/>
    <property type="molecule type" value="Genomic_DNA"/>
</dbReference>
<dbReference type="AlphaFoldDB" id="A0A9D2S4T5"/>
<protein>
    <submittedName>
        <fullName evidence="1">Nucleic acid-binding protein</fullName>
    </submittedName>
</protein>
<evidence type="ECO:0000313" key="1">
    <source>
        <dbReference type="EMBL" id="HJB42665.1"/>
    </source>
</evidence>